<evidence type="ECO:0000313" key="2">
    <source>
        <dbReference type="Proteomes" id="UP000814140"/>
    </source>
</evidence>
<gene>
    <name evidence="1" type="ORF">BV25DRAFT_160232</name>
</gene>
<dbReference type="Proteomes" id="UP000814140">
    <property type="component" value="Unassembled WGS sequence"/>
</dbReference>
<accession>A0ACB8T9V7</accession>
<organism evidence="1 2">
    <name type="scientific">Artomyces pyxidatus</name>
    <dbReference type="NCBI Taxonomy" id="48021"/>
    <lineage>
        <taxon>Eukaryota</taxon>
        <taxon>Fungi</taxon>
        <taxon>Dikarya</taxon>
        <taxon>Basidiomycota</taxon>
        <taxon>Agaricomycotina</taxon>
        <taxon>Agaricomycetes</taxon>
        <taxon>Russulales</taxon>
        <taxon>Auriscalpiaceae</taxon>
        <taxon>Artomyces</taxon>
    </lineage>
</organism>
<keyword evidence="2" id="KW-1185">Reference proteome</keyword>
<protein>
    <submittedName>
        <fullName evidence="1">Uncharacterized protein</fullName>
    </submittedName>
</protein>
<sequence>MVSPRGLRSSATKSRCDKVPPRNTQEPRRTVKASSRGVVRPARQVQEAVTVVKSALQYRPWEKNSRDVNYNRKVPYISLRFSDRCLDCSRQYSEILLSKSYQTYTPAKAHTYGNTDRTLLTYDDLQRHQLASSVGGMIKALTSLATAQRYILTSDTSKNRDIGQI</sequence>
<reference evidence="1" key="2">
    <citation type="journal article" date="2022" name="New Phytol.">
        <title>Evolutionary transition to the ectomycorrhizal habit in the genomes of a hyperdiverse lineage of mushroom-forming fungi.</title>
        <authorList>
            <person name="Looney B."/>
            <person name="Miyauchi S."/>
            <person name="Morin E."/>
            <person name="Drula E."/>
            <person name="Courty P.E."/>
            <person name="Kohler A."/>
            <person name="Kuo A."/>
            <person name="LaButti K."/>
            <person name="Pangilinan J."/>
            <person name="Lipzen A."/>
            <person name="Riley R."/>
            <person name="Andreopoulos W."/>
            <person name="He G."/>
            <person name="Johnson J."/>
            <person name="Nolan M."/>
            <person name="Tritt A."/>
            <person name="Barry K.W."/>
            <person name="Grigoriev I.V."/>
            <person name="Nagy L.G."/>
            <person name="Hibbett D."/>
            <person name="Henrissat B."/>
            <person name="Matheny P.B."/>
            <person name="Labbe J."/>
            <person name="Martin F.M."/>
        </authorList>
    </citation>
    <scope>NUCLEOTIDE SEQUENCE</scope>
    <source>
        <strain evidence="1">HHB10654</strain>
    </source>
</reference>
<comment type="caution">
    <text evidence="1">The sequence shown here is derived from an EMBL/GenBank/DDBJ whole genome shotgun (WGS) entry which is preliminary data.</text>
</comment>
<proteinExistence type="predicted"/>
<evidence type="ECO:0000313" key="1">
    <source>
        <dbReference type="EMBL" id="KAI0065294.1"/>
    </source>
</evidence>
<reference evidence="1" key="1">
    <citation type="submission" date="2021-03" db="EMBL/GenBank/DDBJ databases">
        <authorList>
            <consortium name="DOE Joint Genome Institute"/>
            <person name="Ahrendt S."/>
            <person name="Looney B.P."/>
            <person name="Miyauchi S."/>
            <person name="Morin E."/>
            <person name="Drula E."/>
            <person name="Courty P.E."/>
            <person name="Chicoki N."/>
            <person name="Fauchery L."/>
            <person name="Kohler A."/>
            <person name="Kuo A."/>
            <person name="Labutti K."/>
            <person name="Pangilinan J."/>
            <person name="Lipzen A."/>
            <person name="Riley R."/>
            <person name="Andreopoulos W."/>
            <person name="He G."/>
            <person name="Johnson J."/>
            <person name="Barry K.W."/>
            <person name="Grigoriev I.V."/>
            <person name="Nagy L."/>
            <person name="Hibbett D."/>
            <person name="Henrissat B."/>
            <person name="Matheny P.B."/>
            <person name="Labbe J."/>
            <person name="Martin F."/>
        </authorList>
    </citation>
    <scope>NUCLEOTIDE SEQUENCE</scope>
    <source>
        <strain evidence="1">HHB10654</strain>
    </source>
</reference>
<dbReference type="EMBL" id="MU277196">
    <property type="protein sequence ID" value="KAI0065294.1"/>
    <property type="molecule type" value="Genomic_DNA"/>
</dbReference>
<name>A0ACB8T9V7_9AGAM</name>